<dbReference type="InterPro" id="IPR044506">
    <property type="entry name" value="CDC14_C"/>
</dbReference>
<dbReference type="Gene3D" id="3.90.190.10">
    <property type="entry name" value="Protein tyrosine phosphatase superfamily"/>
    <property type="match status" value="2"/>
</dbReference>
<feature type="region of interest" description="Disordered" evidence="7">
    <location>
        <begin position="1091"/>
        <end position="1137"/>
    </location>
</feature>
<keyword evidence="6" id="KW-0131">Cell cycle</keyword>
<proteinExistence type="inferred from homology"/>
<dbReference type="Pfam" id="PF00782">
    <property type="entry name" value="DSPc"/>
    <property type="match status" value="1"/>
</dbReference>
<dbReference type="InterPro" id="IPR020422">
    <property type="entry name" value="TYR_PHOSPHATASE_DUAL_dom"/>
</dbReference>
<feature type="domain" description="Tyrosine-protein phosphatase" evidence="9">
    <location>
        <begin position="203"/>
        <end position="363"/>
    </location>
</feature>
<evidence type="ECO:0000256" key="8">
    <source>
        <dbReference type="SAM" id="Phobius"/>
    </source>
</evidence>
<keyword evidence="3" id="KW-0132">Cell division</keyword>
<name>A0A4Y0BKY5_ANOFN</name>
<dbReference type="InterPro" id="IPR003595">
    <property type="entry name" value="Tyr_Pase_cat"/>
</dbReference>
<evidence type="ECO:0000256" key="5">
    <source>
        <dbReference type="ARBA" id="ARBA00022912"/>
    </source>
</evidence>
<dbReference type="EnsemblMetazoa" id="AFUN020676-RB">
    <property type="protein sequence ID" value="AFUN020676-PB"/>
    <property type="gene ID" value="AFUN020676"/>
</dbReference>
<feature type="compositionally biased region" description="Polar residues" evidence="7">
    <location>
        <begin position="611"/>
        <end position="633"/>
    </location>
</feature>
<feature type="compositionally biased region" description="Polar residues" evidence="7">
    <location>
        <begin position="1098"/>
        <end position="1119"/>
    </location>
</feature>
<dbReference type="InterPro" id="IPR000387">
    <property type="entry name" value="Tyr_Pase_dom"/>
</dbReference>
<dbReference type="SMART" id="SM00195">
    <property type="entry name" value="DSPc"/>
    <property type="match status" value="1"/>
</dbReference>
<dbReference type="AlphaFoldDB" id="A0A4Y0BKY5"/>
<dbReference type="PROSITE" id="PS00383">
    <property type="entry name" value="TYR_PHOSPHATASE_1"/>
    <property type="match status" value="1"/>
</dbReference>
<feature type="region of interest" description="Disordered" evidence="7">
    <location>
        <begin position="483"/>
        <end position="665"/>
    </location>
</feature>
<keyword evidence="8" id="KW-1133">Transmembrane helix</keyword>
<keyword evidence="8" id="KW-0472">Membrane</keyword>
<sequence length="1137" mass="127175">MARRNKSTVSELSISSDDEMRESESFKDINLVELISILPCRLQLAIMTKKPKVEENSNFYLFSTDEQLLYANFYEDFGPLNLAKLYRYCDFLNKALQEETRETKAIIHYTRKDPKKILNAAFLIGCYSLIYLRFSVQTVMKALGPILKHASGAKYCDASINDLAFLSLRDCLSGVFKAIQRNLFNFEDFNVDDYEYYECVENGDLNWIVPGKLLAFCGPNSRTERTNDTVMLGPEVYIDYFQAHNVTVVVRLNSPKYDAHVFTKAGIQHFDLYFSDGSTPSERLAKQFLKICENARGAVAVHCKAGLGRTGTLIGAYLMKHYQFSAMESIAWLRICRPGSVIGQQQAWLNSKQSQLLQEGEIYRQQRQNLTYPPEKHARGVYSLQVAMENDDTPNVKTPGLKPTTGHAIDSENMQGISQRVDTMCLNDEDEQDSERFDVASQVNNNVVHCKPNRIKKVAKLTSRYIRGNRLNGGRTIVTTTTTTTTTIRRGRGNANVPPSSGTQQRASLQETHVSRKKTTVTSRQTVPSRTEPASATSVRNQRNASVQTASQGDQLNSIKAARRHLVPTESIQQKTRGSKVILPPASTNANPSDRNIKLTANVADKEKSDGTLQTRNETAKNNNPSEGTSQPILKTMKLTRIVPTPRSPLSCTAEHPSRHVAPTSSVFQAGKGDNASQNTDKFVSPANTTMTRTMKKNLPTEGPNPQRILSRHQFLTKINTNVTQGKEVSYETSVPLEQLLSALHLGSTSMLNPAKMKKRRTYETLVTFDHETENHLTDIFTFTVCINLVDLFSDDVLESKCHTSGNTTKPMKSTRNASTKDVNASKKGIRKKPLQEHDMPINPLQKSMSAKLTWLVEENNQLKFRVTFDLEAMNNIITVPVYMYYPSRSATTVVKRQFETTVAVIRTIDYGFRINFSVKLDLLQVLGKPKMQGTLAPKAASQPCPSTTFNTIPSCPGVWNLGEDVNCAMAMLDHNGNDPSATTRHEKQLLDKPKMQRSLAPKAASQPCPSTIFNTIPSCPSILDFRTYVSDSMETIDQNDGKHDFSIPKMQGTLAPEAASQPCPSTTFDTIPSCPSILDFRTYVSDSMEMVDRNGNDAPSPTQHDKQQALTPRTTNKNAETDTRPYKRMRVEVSRL</sequence>
<evidence type="ECO:0000313" key="11">
    <source>
        <dbReference type="EnsemblMetazoa" id="AFUN020676-PB"/>
    </source>
</evidence>
<dbReference type="PANTHER" id="PTHR23339">
    <property type="entry name" value="TYROSINE SPECIFIC PROTEIN PHOSPHATASE AND DUAL SPECIFICITY PROTEIN PHOSPHATASE"/>
    <property type="match status" value="1"/>
</dbReference>
<feature type="compositionally biased region" description="Polar residues" evidence="7">
    <location>
        <begin position="520"/>
        <end position="558"/>
    </location>
</feature>
<evidence type="ECO:0000256" key="2">
    <source>
        <dbReference type="ARBA" id="ARBA00013064"/>
    </source>
</evidence>
<dbReference type="GO" id="GO:0004725">
    <property type="term" value="F:protein tyrosine phosphatase activity"/>
    <property type="evidence" value="ECO:0007669"/>
    <property type="project" value="UniProtKB-EC"/>
</dbReference>
<feature type="region of interest" description="Disordered" evidence="7">
    <location>
        <begin position="803"/>
        <end position="833"/>
    </location>
</feature>
<dbReference type="PROSITE" id="PS50054">
    <property type="entry name" value="TYR_PHOSPHATASE_DUAL"/>
    <property type="match status" value="1"/>
</dbReference>
<feature type="domain" description="Tyrosine specific protein phosphatases" evidence="10">
    <location>
        <begin position="286"/>
        <end position="348"/>
    </location>
</feature>
<dbReference type="PROSITE" id="PS50056">
    <property type="entry name" value="TYR_PHOSPHATASE_2"/>
    <property type="match status" value="1"/>
</dbReference>
<keyword evidence="4" id="KW-0378">Hydrolase</keyword>
<dbReference type="CDD" id="cd17657">
    <property type="entry name" value="CDC14_N"/>
    <property type="match status" value="1"/>
</dbReference>
<evidence type="ECO:0000256" key="1">
    <source>
        <dbReference type="ARBA" id="ARBA00007315"/>
    </source>
</evidence>
<dbReference type="SMART" id="SM00404">
    <property type="entry name" value="PTPc_motif"/>
    <property type="match status" value="1"/>
</dbReference>
<dbReference type="InterPro" id="IPR029021">
    <property type="entry name" value="Prot-tyrosine_phosphatase-like"/>
</dbReference>
<evidence type="ECO:0000256" key="3">
    <source>
        <dbReference type="ARBA" id="ARBA00022618"/>
    </source>
</evidence>
<evidence type="ECO:0000259" key="10">
    <source>
        <dbReference type="PROSITE" id="PS50056"/>
    </source>
</evidence>
<comment type="similarity">
    <text evidence="1">Belongs to the protein-tyrosine phosphatase family. Non-receptor class CDC14 subfamily.</text>
</comment>
<dbReference type="STRING" id="62324.A0A4Y0BKY5"/>
<dbReference type="EC" id="3.1.3.48" evidence="2"/>
<feature type="compositionally biased region" description="Basic and acidic residues" evidence="7">
    <location>
        <begin position="1120"/>
        <end position="1137"/>
    </location>
</feature>
<evidence type="ECO:0000256" key="4">
    <source>
        <dbReference type="ARBA" id="ARBA00022801"/>
    </source>
</evidence>
<dbReference type="EnsemblMetazoa" id="AFUN020676-RA">
    <property type="protein sequence ID" value="AFUN020676-PA"/>
    <property type="gene ID" value="AFUN020676"/>
</dbReference>
<feature type="compositionally biased region" description="Polar residues" evidence="7">
    <location>
        <begin position="497"/>
        <end position="512"/>
    </location>
</feature>
<organism evidence="11">
    <name type="scientific">Anopheles funestus</name>
    <name type="common">African malaria mosquito</name>
    <dbReference type="NCBI Taxonomy" id="62324"/>
    <lineage>
        <taxon>Eukaryota</taxon>
        <taxon>Metazoa</taxon>
        <taxon>Ecdysozoa</taxon>
        <taxon>Arthropoda</taxon>
        <taxon>Hexapoda</taxon>
        <taxon>Insecta</taxon>
        <taxon>Pterygota</taxon>
        <taxon>Neoptera</taxon>
        <taxon>Endopterygota</taxon>
        <taxon>Diptera</taxon>
        <taxon>Nematocera</taxon>
        <taxon>Culicoidea</taxon>
        <taxon>Culicidae</taxon>
        <taxon>Anophelinae</taxon>
        <taxon>Anopheles</taxon>
    </lineage>
</organism>
<dbReference type="SUPFAM" id="SSF52799">
    <property type="entry name" value="(Phosphotyrosine protein) phosphatases II"/>
    <property type="match status" value="2"/>
</dbReference>
<keyword evidence="8" id="KW-0812">Transmembrane</keyword>
<reference evidence="11" key="1">
    <citation type="submission" date="2020-05" db="UniProtKB">
        <authorList>
            <consortium name="EnsemblMetazoa"/>
        </authorList>
    </citation>
    <scope>IDENTIFICATION</scope>
    <source>
        <strain evidence="11">FUMOZ</strain>
    </source>
</reference>
<dbReference type="InterPro" id="IPR016130">
    <property type="entry name" value="Tyr_Pase_AS"/>
</dbReference>
<protein>
    <recommendedName>
        <fullName evidence="2">protein-tyrosine-phosphatase</fullName>
        <ecNumber evidence="2">3.1.3.48</ecNumber>
    </recommendedName>
</protein>
<dbReference type="VEuPathDB" id="VectorBase:AFUN2_014430"/>
<dbReference type="InterPro" id="IPR000340">
    <property type="entry name" value="Dual-sp_phosphatase_cat-dom"/>
</dbReference>
<dbReference type="Pfam" id="PF14671">
    <property type="entry name" value="DSPn"/>
    <property type="match status" value="1"/>
</dbReference>
<dbReference type="InterPro" id="IPR029260">
    <property type="entry name" value="DSPn"/>
</dbReference>
<evidence type="ECO:0000256" key="6">
    <source>
        <dbReference type="ARBA" id="ARBA00023306"/>
    </source>
</evidence>
<evidence type="ECO:0000256" key="7">
    <source>
        <dbReference type="SAM" id="MobiDB-lite"/>
    </source>
</evidence>
<dbReference type="InterPro" id="IPR050561">
    <property type="entry name" value="PTP"/>
</dbReference>
<evidence type="ECO:0000259" key="9">
    <source>
        <dbReference type="PROSITE" id="PS50054"/>
    </source>
</evidence>
<dbReference type="FunFam" id="3.90.190.10:FF:000006">
    <property type="entry name" value="Dual specificity protein phosphatase CDC14B"/>
    <property type="match status" value="1"/>
</dbReference>
<accession>A0A4Y0BKY5</accession>
<dbReference type="CDD" id="cd14499">
    <property type="entry name" value="CDC14_C"/>
    <property type="match status" value="1"/>
</dbReference>
<feature type="transmembrane region" description="Helical" evidence="8">
    <location>
        <begin position="117"/>
        <end position="134"/>
    </location>
</feature>
<feature type="compositionally biased region" description="Polar residues" evidence="7">
    <location>
        <begin position="803"/>
        <end position="823"/>
    </location>
</feature>
<dbReference type="VEuPathDB" id="VectorBase:AFUN020676"/>
<keyword evidence="5" id="KW-0904">Protein phosphatase</keyword>
<dbReference type="GO" id="GO:0051301">
    <property type="term" value="P:cell division"/>
    <property type="evidence" value="ECO:0007669"/>
    <property type="project" value="UniProtKB-KW"/>
</dbReference>